<evidence type="ECO:0000256" key="7">
    <source>
        <dbReference type="ARBA" id="ARBA00022840"/>
    </source>
</evidence>
<keyword evidence="11" id="KW-1185">Reference proteome</keyword>
<dbReference type="CDD" id="cd11534">
    <property type="entry name" value="NTP-PPase_HisIE_like"/>
    <property type="match status" value="1"/>
</dbReference>
<keyword evidence="9" id="KW-0963">Cytoplasm</keyword>
<keyword evidence="5 9" id="KW-0547">Nucleotide-binding</keyword>
<dbReference type="InterPro" id="IPR021130">
    <property type="entry name" value="PRib-ATP_PPHydrolase-like"/>
</dbReference>
<evidence type="ECO:0000256" key="8">
    <source>
        <dbReference type="ARBA" id="ARBA00023102"/>
    </source>
</evidence>
<dbReference type="PANTHER" id="PTHR42945:SF1">
    <property type="entry name" value="HISTIDINE BIOSYNTHESIS BIFUNCTIONAL PROTEIN HIS7"/>
    <property type="match status" value="1"/>
</dbReference>
<proteinExistence type="inferred from homology"/>
<evidence type="ECO:0000256" key="6">
    <source>
        <dbReference type="ARBA" id="ARBA00022801"/>
    </source>
</evidence>
<dbReference type="EC" id="3.6.1.31" evidence="9"/>
<evidence type="ECO:0000256" key="9">
    <source>
        <dbReference type="HAMAP-Rule" id="MF_01020"/>
    </source>
</evidence>
<evidence type="ECO:0000256" key="3">
    <source>
        <dbReference type="ARBA" id="ARBA00009392"/>
    </source>
</evidence>
<gene>
    <name evidence="9" type="primary">hisE</name>
    <name evidence="10" type="ORF">MWN34_11175</name>
</gene>
<evidence type="ECO:0000256" key="1">
    <source>
        <dbReference type="ARBA" id="ARBA00001460"/>
    </source>
</evidence>
<comment type="similarity">
    <text evidence="3 9">Belongs to the PRA-PH family.</text>
</comment>
<evidence type="ECO:0000313" key="11">
    <source>
        <dbReference type="Proteomes" id="UP001203284"/>
    </source>
</evidence>
<organism evidence="10 11">
    <name type="scientific">Ancylobacter crimeensis</name>
    <dbReference type="NCBI Taxonomy" id="2579147"/>
    <lineage>
        <taxon>Bacteria</taxon>
        <taxon>Pseudomonadati</taxon>
        <taxon>Pseudomonadota</taxon>
        <taxon>Alphaproteobacteria</taxon>
        <taxon>Hyphomicrobiales</taxon>
        <taxon>Xanthobacteraceae</taxon>
        <taxon>Ancylobacter</taxon>
    </lineage>
</organism>
<name>A0ABT0DBY8_9HYPH</name>
<dbReference type="Proteomes" id="UP001203284">
    <property type="component" value="Unassembled WGS sequence"/>
</dbReference>
<keyword evidence="4 9" id="KW-0028">Amino-acid biosynthesis</keyword>
<dbReference type="HAMAP" id="MF_01020">
    <property type="entry name" value="HisE"/>
    <property type="match status" value="1"/>
</dbReference>
<evidence type="ECO:0000256" key="2">
    <source>
        <dbReference type="ARBA" id="ARBA00005204"/>
    </source>
</evidence>
<dbReference type="Gene3D" id="1.10.287.1080">
    <property type="entry name" value="MazG-like"/>
    <property type="match status" value="1"/>
</dbReference>
<evidence type="ECO:0000256" key="5">
    <source>
        <dbReference type="ARBA" id="ARBA00022741"/>
    </source>
</evidence>
<reference evidence="10 11" key="1">
    <citation type="submission" date="2022-04" db="EMBL/GenBank/DDBJ databases">
        <authorList>
            <person name="Grouzdev D.S."/>
            <person name="Pantiukh K.S."/>
            <person name="Krutkina M.S."/>
        </authorList>
    </citation>
    <scope>NUCLEOTIDE SEQUENCE [LARGE SCALE GENOMIC DNA]</scope>
    <source>
        <strain evidence="10 11">6x-1</strain>
    </source>
</reference>
<dbReference type="NCBIfam" id="TIGR03188">
    <property type="entry name" value="histidine_hisI"/>
    <property type="match status" value="1"/>
</dbReference>
<dbReference type="NCBIfam" id="NF001613">
    <property type="entry name" value="PRK00400.1-5"/>
    <property type="match status" value="1"/>
</dbReference>
<dbReference type="InterPro" id="IPR008179">
    <property type="entry name" value="HisE"/>
</dbReference>
<keyword evidence="8 9" id="KW-0368">Histidine biosynthesis</keyword>
<comment type="subcellular location">
    <subcellularLocation>
        <location evidence="9">Cytoplasm</location>
    </subcellularLocation>
</comment>
<comment type="caution">
    <text evidence="10">The sequence shown here is derived from an EMBL/GenBank/DDBJ whole genome shotgun (WGS) entry which is preliminary data.</text>
</comment>
<accession>A0ABT0DBY8</accession>
<comment type="pathway">
    <text evidence="2 9">Amino-acid biosynthesis; L-histidine biosynthesis; L-histidine from 5-phospho-alpha-D-ribose 1-diphosphate: step 2/9.</text>
</comment>
<keyword evidence="6 9" id="KW-0378">Hydrolase</keyword>
<evidence type="ECO:0000313" key="10">
    <source>
        <dbReference type="EMBL" id="MCK0197476.1"/>
    </source>
</evidence>
<comment type="catalytic activity">
    <reaction evidence="1 9">
        <text>1-(5-phospho-beta-D-ribosyl)-ATP + H2O = 1-(5-phospho-beta-D-ribosyl)-5'-AMP + diphosphate + H(+)</text>
        <dbReference type="Rhea" id="RHEA:22828"/>
        <dbReference type="ChEBI" id="CHEBI:15377"/>
        <dbReference type="ChEBI" id="CHEBI:15378"/>
        <dbReference type="ChEBI" id="CHEBI:33019"/>
        <dbReference type="ChEBI" id="CHEBI:59457"/>
        <dbReference type="ChEBI" id="CHEBI:73183"/>
        <dbReference type="EC" id="3.6.1.31"/>
    </reaction>
</comment>
<dbReference type="RefSeq" id="WP_247029247.1">
    <property type="nucleotide sequence ID" value="NZ_JALKCH010000006.1"/>
</dbReference>
<dbReference type="EMBL" id="JALKCH010000006">
    <property type="protein sequence ID" value="MCK0197476.1"/>
    <property type="molecule type" value="Genomic_DNA"/>
</dbReference>
<sequence length="114" mass="12132">MTHPTDRVTLEDLAATVAERAAGGKPGEKPSYTRTLLEKGVVKCAQKLGEEAVETALAAVQDDSKAVVSEAADLLYHFAVLLHARGIALDDVYAELARRTAQSGLEEKAGRTAR</sequence>
<dbReference type="GO" id="GO:0004636">
    <property type="term" value="F:phosphoribosyl-ATP diphosphatase activity"/>
    <property type="evidence" value="ECO:0007669"/>
    <property type="project" value="UniProtKB-EC"/>
</dbReference>
<protein>
    <recommendedName>
        <fullName evidence="9">Phosphoribosyl-ATP pyrophosphatase</fullName>
        <shortName evidence="9">PRA-PH</shortName>
        <ecNumber evidence="9">3.6.1.31</ecNumber>
    </recommendedName>
</protein>
<evidence type="ECO:0000256" key="4">
    <source>
        <dbReference type="ARBA" id="ARBA00022605"/>
    </source>
</evidence>
<keyword evidence="7 9" id="KW-0067">ATP-binding</keyword>
<dbReference type="SUPFAM" id="SSF101386">
    <property type="entry name" value="all-alpha NTP pyrophosphatases"/>
    <property type="match status" value="1"/>
</dbReference>
<dbReference type="PANTHER" id="PTHR42945">
    <property type="entry name" value="HISTIDINE BIOSYNTHESIS BIFUNCTIONAL PROTEIN"/>
    <property type="match status" value="1"/>
</dbReference>
<dbReference type="Pfam" id="PF01503">
    <property type="entry name" value="PRA-PH"/>
    <property type="match status" value="1"/>
</dbReference>